<comment type="caution">
    <text evidence="1">The sequence shown here is derived from an EMBL/GenBank/DDBJ whole genome shotgun (WGS) entry which is preliminary data.</text>
</comment>
<name>A0ACB8V221_9EURO</name>
<organism evidence="1">
    <name type="scientific">Ophidiomyces ophidiicola</name>
    <dbReference type="NCBI Taxonomy" id="1387563"/>
    <lineage>
        <taxon>Eukaryota</taxon>
        <taxon>Fungi</taxon>
        <taxon>Dikarya</taxon>
        <taxon>Ascomycota</taxon>
        <taxon>Pezizomycotina</taxon>
        <taxon>Eurotiomycetes</taxon>
        <taxon>Eurotiomycetidae</taxon>
        <taxon>Onygenales</taxon>
        <taxon>Onygenaceae</taxon>
        <taxon>Ophidiomyces</taxon>
    </lineage>
</organism>
<reference evidence="1" key="1">
    <citation type="journal article" date="2022" name="bioRxiv">
        <title>Population genetic analysis of Ophidiomyces ophidiicola, the causative agent of snake fungal disease, indicates recent introductions to the USA.</title>
        <authorList>
            <person name="Ladner J.T."/>
            <person name="Palmer J.M."/>
            <person name="Ettinger C.L."/>
            <person name="Stajich J.E."/>
            <person name="Farrell T.M."/>
            <person name="Glorioso B.M."/>
            <person name="Lawson B."/>
            <person name="Price S.J."/>
            <person name="Stengle A.G."/>
            <person name="Grear D.A."/>
            <person name="Lorch J.M."/>
        </authorList>
    </citation>
    <scope>NUCLEOTIDE SEQUENCE</scope>
    <source>
        <strain evidence="1">NWHC 24266-5</strain>
    </source>
</reference>
<gene>
    <name evidence="1" type="primary">DIM1</name>
    <name evidence="1" type="ORF">LOY88_001350</name>
</gene>
<sequence>MPKSLQKKRNSSSKAGGPYGSAAAKANSTNSIFRMNTDIGQHVLKNPGVAQAIVDKADLKQSDVVLEVGPGSGNLTVKILEKAKKVIAVELDPRMAAEVTKRVQGTPEQKRLEVLLGDVMKTDLPYFDVCISNTPYQISSPLTFKLLATMPAPRVCILMFQREFAMRLFAKPGDKLYSRLSVNAQMWAKIDHIMKVGKNNFKPPPAVESSVVRIVPKNPRPDISYDEWDGLLRIAFVRKNKTLRSSFLGTTSVMNLLESNYRTWCAQNEIPLEASCEDDVEDDVMSVENVDARSEPDDTMDVDDDIPNFFKDQSDPVRQAASSKLAPHKKRSRVAKLVREKVSQVLESDTGLADKRARMCDEGDFLKLLWSFNQRGIHFS</sequence>
<evidence type="ECO:0000313" key="1">
    <source>
        <dbReference type="EMBL" id="KAI2391048.1"/>
    </source>
</evidence>
<protein>
    <submittedName>
        <fullName evidence="1">Dimethyladenosine transferase</fullName>
        <ecNumber evidence="1">2.1.1.183</ecNumber>
    </submittedName>
</protein>
<dbReference type="EC" id="2.1.1.183" evidence="1"/>
<accession>A0ACB8V221</accession>
<dbReference type="EMBL" id="JALBCA010000014">
    <property type="protein sequence ID" value="KAI2391048.1"/>
    <property type="molecule type" value="Genomic_DNA"/>
</dbReference>
<keyword evidence="1" id="KW-0808">Transferase</keyword>
<keyword evidence="1" id="KW-0489">Methyltransferase</keyword>
<proteinExistence type="predicted"/>